<dbReference type="RefSeq" id="WP_145068910.1">
    <property type="nucleotide sequence ID" value="NZ_CP036287.1"/>
</dbReference>
<dbReference type="InterPro" id="IPR011990">
    <property type="entry name" value="TPR-like_helical_dom_sf"/>
</dbReference>
<sequence length="350" mass="39503">MKPIRSTPESWASDGEDPCADLQLQLSMLADGELDEVVAARAVAQLETCPECREFFDGIRAQVELNRALHDPERLALNYAALVGGELPRDLETRQLVHRLVSIFYQLGKAYTLAAIDPGYRTRVFERAVSVEPTRVHGRGFVDGVAHRSGGPLGGFDWRDKRRLLNGALESIEEPLEKGRRLLDEALAIEPDFEHALLYLAFIDLHEKKVLKAAKRFREVFETAIDPGSRGHAAVQLGKLHTDEGEYRDALLWFRWIGISGLADLDSRFFFVRFNIGLCHAHLRRADRAIEAFRGMLDRYPDRVGELVGFFARSKELQRVIDSQPGFTDELVARCPELFQPVGEVADETH</sequence>
<dbReference type="EMBL" id="CP036287">
    <property type="protein sequence ID" value="QDU69215.1"/>
    <property type="molecule type" value="Genomic_DNA"/>
</dbReference>
<keyword evidence="3" id="KW-1185">Reference proteome</keyword>
<gene>
    <name evidence="2" type="ORF">Pla133_43320</name>
</gene>
<accession>A0A518BQG2</accession>
<evidence type="ECO:0000259" key="1">
    <source>
        <dbReference type="Pfam" id="PF13490"/>
    </source>
</evidence>
<dbReference type="InterPro" id="IPR027383">
    <property type="entry name" value="Znf_put"/>
</dbReference>
<name>A0A518BQG2_9BACT</name>
<organism evidence="2 3">
    <name type="scientific">Engelhardtia mirabilis</name>
    <dbReference type="NCBI Taxonomy" id="2528011"/>
    <lineage>
        <taxon>Bacteria</taxon>
        <taxon>Pseudomonadati</taxon>
        <taxon>Planctomycetota</taxon>
        <taxon>Planctomycetia</taxon>
        <taxon>Planctomycetia incertae sedis</taxon>
        <taxon>Engelhardtia</taxon>
    </lineage>
</organism>
<dbReference type="SUPFAM" id="SSF48452">
    <property type="entry name" value="TPR-like"/>
    <property type="match status" value="1"/>
</dbReference>
<dbReference type="Pfam" id="PF13490">
    <property type="entry name" value="zf-HC2"/>
    <property type="match status" value="1"/>
</dbReference>
<proteinExistence type="predicted"/>
<reference evidence="2 3" key="1">
    <citation type="submission" date="2019-02" db="EMBL/GenBank/DDBJ databases">
        <title>Deep-cultivation of Planctomycetes and their phenomic and genomic characterization uncovers novel biology.</title>
        <authorList>
            <person name="Wiegand S."/>
            <person name="Jogler M."/>
            <person name="Boedeker C."/>
            <person name="Pinto D."/>
            <person name="Vollmers J."/>
            <person name="Rivas-Marin E."/>
            <person name="Kohn T."/>
            <person name="Peeters S.H."/>
            <person name="Heuer A."/>
            <person name="Rast P."/>
            <person name="Oberbeckmann S."/>
            <person name="Bunk B."/>
            <person name="Jeske O."/>
            <person name="Meyerdierks A."/>
            <person name="Storesund J.E."/>
            <person name="Kallscheuer N."/>
            <person name="Luecker S."/>
            <person name="Lage O.M."/>
            <person name="Pohl T."/>
            <person name="Merkel B.J."/>
            <person name="Hornburger P."/>
            <person name="Mueller R.-W."/>
            <person name="Bruemmer F."/>
            <person name="Labrenz M."/>
            <person name="Spormann A.M."/>
            <person name="Op den Camp H."/>
            <person name="Overmann J."/>
            <person name="Amann R."/>
            <person name="Jetten M.S.M."/>
            <person name="Mascher T."/>
            <person name="Medema M.H."/>
            <person name="Devos D.P."/>
            <person name="Kaster A.-K."/>
            <person name="Ovreas L."/>
            <person name="Rohde M."/>
            <person name="Galperin M.Y."/>
            <person name="Jogler C."/>
        </authorList>
    </citation>
    <scope>NUCLEOTIDE SEQUENCE [LARGE SCALE GENOMIC DNA]</scope>
    <source>
        <strain evidence="2 3">Pla133</strain>
    </source>
</reference>
<protein>
    <recommendedName>
        <fullName evidence="1">Putative zinc-finger domain-containing protein</fullName>
    </recommendedName>
</protein>
<dbReference type="KEGG" id="pbap:Pla133_43320"/>
<evidence type="ECO:0000313" key="3">
    <source>
        <dbReference type="Proteomes" id="UP000316921"/>
    </source>
</evidence>
<dbReference type="AlphaFoldDB" id="A0A518BQG2"/>
<dbReference type="Proteomes" id="UP000316921">
    <property type="component" value="Chromosome"/>
</dbReference>
<evidence type="ECO:0000313" key="2">
    <source>
        <dbReference type="EMBL" id="QDU69215.1"/>
    </source>
</evidence>
<feature type="domain" description="Putative zinc-finger" evidence="1">
    <location>
        <begin position="19"/>
        <end position="53"/>
    </location>
</feature>
<dbReference type="Gene3D" id="1.25.40.10">
    <property type="entry name" value="Tetratricopeptide repeat domain"/>
    <property type="match status" value="1"/>
</dbReference>